<evidence type="ECO:0000256" key="1">
    <source>
        <dbReference type="ARBA" id="ARBA00022729"/>
    </source>
</evidence>
<evidence type="ECO:0000259" key="2">
    <source>
        <dbReference type="PROSITE" id="PS50093"/>
    </source>
</evidence>
<dbReference type="SUPFAM" id="SSF49299">
    <property type="entry name" value="PKD domain"/>
    <property type="match status" value="2"/>
</dbReference>
<dbReference type="Proteomes" id="UP000257127">
    <property type="component" value="Unassembled WGS sequence"/>
</dbReference>
<evidence type="ECO:0000313" key="3">
    <source>
        <dbReference type="EMBL" id="RFC54034.1"/>
    </source>
</evidence>
<organism evidence="3 4">
    <name type="scientific">Brumimicrobium aurantiacum</name>
    <dbReference type="NCBI Taxonomy" id="1737063"/>
    <lineage>
        <taxon>Bacteria</taxon>
        <taxon>Pseudomonadati</taxon>
        <taxon>Bacteroidota</taxon>
        <taxon>Flavobacteriia</taxon>
        <taxon>Flavobacteriales</taxon>
        <taxon>Crocinitomicaceae</taxon>
        <taxon>Brumimicrobium</taxon>
    </lineage>
</organism>
<dbReference type="Pfam" id="PF18962">
    <property type="entry name" value="Por_Secre_tail"/>
    <property type="match status" value="1"/>
</dbReference>
<dbReference type="RefSeq" id="WP_116881315.1">
    <property type="nucleotide sequence ID" value="NZ_QURB01000006.1"/>
</dbReference>
<dbReference type="InterPro" id="IPR000601">
    <property type="entry name" value="PKD_dom"/>
</dbReference>
<accession>A0A3E1EWU7</accession>
<name>A0A3E1EWU7_9FLAO</name>
<reference evidence="3 4" key="1">
    <citation type="submission" date="2018-08" db="EMBL/GenBank/DDBJ databases">
        <title>The draft genome squence of Brumimicrobium sp. N62.</title>
        <authorList>
            <person name="Du Z.-J."/>
            <person name="Luo H.-R."/>
        </authorList>
    </citation>
    <scope>NUCLEOTIDE SEQUENCE [LARGE SCALE GENOMIC DNA]</scope>
    <source>
        <strain evidence="3 4">N62</strain>
    </source>
</reference>
<feature type="domain" description="PKD" evidence="2">
    <location>
        <begin position="173"/>
        <end position="232"/>
    </location>
</feature>
<dbReference type="Pfam" id="PF18911">
    <property type="entry name" value="PKD_4"/>
    <property type="match status" value="1"/>
</dbReference>
<comment type="caution">
    <text evidence="3">The sequence shown here is derived from an EMBL/GenBank/DDBJ whole genome shotgun (WGS) entry which is preliminary data.</text>
</comment>
<dbReference type="InterPro" id="IPR022409">
    <property type="entry name" value="PKD/Chitinase_dom"/>
</dbReference>
<dbReference type="InterPro" id="IPR035986">
    <property type="entry name" value="PKD_dom_sf"/>
</dbReference>
<dbReference type="SMART" id="SM00089">
    <property type="entry name" value="PKD"/>
    <property type="match status" value="3"/>
</dbReference>
<dbReference type="NCBIfam" id="TIGR04183">
    <property type="entry name" value="Por_Secre_tail"/>
    <property type="match status" value="1"/>
</dbReference>
<dbReference type="EMBL" id="QURB01000006">
    <property type="protein sequence ID" value="RFC54034.1"/>
    <property type="molecule type" value="Genomic_DNA"/>
</dbReference>
<gene>
    <name evidence="3" type="ORF">DXU93_10875</name>
</gene>
<evidence type="ECO:0000313" key="4">
    <source>
        <dbReference type="Proteomes" id="UP000257127"/>
    </source>
</evidence>
<keyword evidence="1" id="KW-0732">Signal</keyword>
<dbReference type="InterPro" id="IPR026444">
    <property type="entry name" value="Secre_tail"/>
</dbReference>
<sequence length="1679" mass="182297">MKKKVHLDWRKILFACFLISNLLIFNTFNVSAQSPPGISINWDKEVGCQTYEIIRNEKDGVFSEDIDSSDCIRFCENSQVTYTLNNLPSGATVVWNPIGGTTNNNTANPCIVNWGATGNGSLSYTVTDGNNIISKTICIEKVITPKAEFDIAPFNQPQPISICSFQQIDFTNLSTTNNGTNLISYEWNFGDGNTSTAFEPSHTYTNPGSYVVKLRVRNECNCTDTYAIEIEVGEKGFEISCPTVICEGQTGIYSLPDFVTQSCNGNFNWSVIGGQIISQNNGNVEVLWDNIDPSGFGYVTFDPSQCHLECAQPTTVKVPVIQTQGTIQGITSICLDEQGRFKLPQWPTTEIDWEIVGNSPNNPVILQSDQRNEVIIDPVANGTGTFTLRATYTNTLLKCSGEAEFEFKIEEPLSVIGASNVCENGTETYSNSSGGPVNWILKTNTGTTVTTQNNSVNFNYTFNQAGNFTLTANGNGFCEGEEKTITVVGTPDAPTGVDGDLMVCPNSPYSYSVQNPDASSNYLWEIDPMYGAIVGSDEGDQVNITFTSFPAEIKVYKQSITPVECTSDPLTVIINQIPIDVELSDVDTAVCGNSLASYSAYDFGTQNLYTEGDDYQWSFANASGSVGASSLGSVTNGQGTNSIDVTWNNVTTTTTLDLVLNVFKCNTNTQFIRQITLYPQTEIEIVATPDPVCSGALYPVTFTVQTINNGLLSNTDQVTWNFGSGPVTTGPGVFTTTHVFPNNATAANIGQSVSAFIGNASCGQTNTANTTVTLLPNPPAIATLTSAANLFCDSADVDATITVSSNTTGVTFEWFDDNGVIPFETGDFLHVTYPSLGAGTYTFEATNPNGCVALSNPVRLYVKPCDTVDCTINETVANTSSLTGCGEITFSGSYTGNINNDSWSVLGPSPSDYSINGNVLTGKPGNYKIIYDVEYDCLEGGGTTGTIRRVKDVVIPYEPNFSYVVECTANNTFNVDFVDNSIFYAPVTPQNFLFSYKPVGSGAFTTVTYDPILGNFEMSNLPAGNYVFRQQVYSSMNSMYQDTCTMLDTVSLQGVDPGLSILVNNGNQIDCHNTAVKFSLNPPQPLGTSFLWDFNDDDAQNTLSSPSRVFNTADTTYTVSVIVTNELGCSEEFTKPVIIPKECFFGDIESAPSPATVCQNETVVLTYVPDGDNCTQGATYQWMDGNTPIGVPQSNNSLTVSSTGFYWVKVISANNCEYSSPTQIKPLFQTLPNVKLIGESNFCLNEDILFSVSTNATDIKWELNNVYNPSLDGLTDVDLTGLSTGNHDVSVTVTAANGCTNTASMNFSVVSPLSAISINETYNCSPYNVVLDAIPSPSNPNITYNWSNGASTQSISVPDGGPYRVTASLGGCSISKQVDIPKNPEDYLWIYPSGCYTDCYAEKDEQYGYLIGPTLPLPSWSWNESGNPIQTGFGSYQTPFYLLGNGSYSSTINTGHCEMGSDPLDFALERCEKCEIEDVKIEKVYQNNTPYCSFTYHVMIYSSASVPFSATIFDDFNNVSIIPSTFTLNPGPNYLTFTVIPQNPFTFGVTDWTIQGSIFNDNHYMLCTYGLRVEVPKCDNSTYYSKKINVGDSSELDVEEILNVYPNPAKETATVYYEISSEGGDLEVYDLSGRSVAKQKVNSAKGEVPLNTGKYQAGVYIVVLRQSNGYTMQQKLVIE</sequence>
<proteinExistence type="predicted"/>
<dbReference type="InterPro" id="IPR013783">
    <property type="entry name" value="Ig-like_fold"/>
</dbReference>
<dbReference type="Gene3D" id="2.60.40.10">
    <property type="entry name" value="Immunoglobulins"/>
    <property type="match status" value="3"/>
</dbReference>
<keyword evidence="4" id="KW-1185">Reference proteome</keyword>
<protein>
    <submittedName>
        <fullName evidence="3">PKD domain-containing protein</fullName>
    </submittedName>
</protein>
<dbReference type="CDD" id="cd00146">
    <property type="entry name" value="PKD"/>
    <property type="match status" value="1"/>
</dbReference>
<dbReference type="PROSITE" id="PS50093">
    <property type="entry name" value="PKD"/>
    <property type="match status" value="1"/>
</dbReference>
<dbReference type="OrthoDB" id="8913664at2"/>